<dbReference type="RefSeq" id="XP_026191034.1">
    <property type="nucleotide sequence ID" value="XM_026335249.1"/>
</dbReference>
<keyword evidence="1" id="KW-0677">Repeat</keyword>
<dbReference type="InterPro" id="IPR003409">
    <property type="entry name" value="MORN"/>
</dbReference>
<dbReference type="AlphaFoldDB" id="A0A6P6RU10"/>
<sequence>MANEALDKSAIYVSFTTDSGSPVESPRKFSGRGRAVYADGSTFEGELVEGRREGYGTYAFPNGDKYEGLYKNGKRHGKGRLTFSDGGFFHGEFLCGQREGMGVRRFANGDFYFGEWKKGLYNGQGTYTFGQNKQKLKGEWVAGQLVRGDWIWRDKTSYSGTFCDSKPQGEGLWRFPTGTEVAGVYSQRVIPTDTRAAGAAKGEDEPLGAPLVKSQQVLLSWQTENPQYTGGGLLGLARSADAKQPAVSTADSFQTLRHSAPHAPLFRPPEIAASPLARNAVKGSLRGECISEETPAF</sequence>
<keyword evidence="2" id="KW-1185">Reference proteome</keyword>
<dbReference type="Gene3D" id="2.20.110.10">
    <property type="entry name" value="Histone H3 K4-specific methyltransferase SET7/9 N-terminal domain"/>
    <property type="match status" value="2"/>
</dbReference>
<accession>A0A6P6RU10</accession>
<dbReference type="SMART" id="SM00698">
    <property type="entry name" value="MORN"/>
    <property type="match status" value="5"/>
</dbReference>
<dbReference type="Proteomes" id="UP000515125">
    <property type="component" value="Unplaced"/>
</dbReference>
<dbReference type="PANTHER" id="PTHR43215">
    <property type="entry name" value="RADIAL SPOKE HEAD 1 HOMOLOG"/>
    <property type="match status" value="1"/>
</dbReference>
<reference evidence="3" key="1">
    <citation type="submission" date="2025-08" db="UniProtKB">
        <authorList>
            <consortium name="RefSeq"/>
        </authorList>
    </citation>
    <scope>IDENTIFICATION</scope>
</reference>
<dbReference type="PANTHER" id="PTHR43215:SF14">
    <property type="entry name" value="RADIAL SPOKE HEAD 1 HOMOLOG"/>
    <property type="match status" value="1"/>
</dbReference>
<organism evidence="2 3">
    <name type="scientific">Cyclospora cayetanensis</name>
    <dbReference type="NCBI Taxonomy" id="88456"/>
    <lineage>
        <taxon>Eukaryota</taxon>
        <taxon>Sar</taxon>
        <taxon>Alveolata</taxon>
        <taxon>Apicomplexa</taxon>
        <taxon>Conoidasida</taxon>
        <taxon>Coccidia</taxon>
        <taxon>Eucoccidiorida</taxon>
        <taxon>Eimeriorina</taxon>
        <taxon>Eimeriidae</taxon>
        <taxon>Cyclospora</taxon>
    </lineage>
</organism>
<evidence type="ECO:0000256" key="1">
    <source>
        <dbReference type="ARBA" id="ARBA00022737"/>
    </source>
</evidence>
<protein>
    <submittedName>
        <fullName evidence="3">Radial spoke head 1 homolog</fullName>
    </submittedName>
</protein>
<name>A0A6P6RU10_9EIME</name>
<dbReference type="GeneID" id="113146811"/>
<dbReference type="OrthoDB" id="270720at2759"/>
<dbReference type="Pfam" id="PF02493">
    <property type="entry name" value="MORN"/>
    <property type="match status" value="5"/>
</dbReference>
<evidence type="ECO:0000313" key="2">
    <source>
        <dbReference type="Proteomes" id="UP000515125"/>
    </source>
</evidence>
<evidence type="ECO:0000313" key="3">
    <source>
        <dbReference type="RefSeq" id="XP_026191034.1"/>
    </source>
</evidence>
<proteinExistence type="predicted"/>
<dbReference type="SUPFAM" id="SSF82185">
    <property type="entry name" value="Histone H3 K4-specific methyltransferase SET7/9 N-terminal domain"/>
    <property type="match status" value="1"/>
</dbReference>
<gene>
    <name evidence="3" type="primary">LOC113146811</name>
</gene>